<dbReference type="InterPro" id="IPR025389">
    <property type="entry name" value="DUF4300"/>
</dbReference>
<dbReference type="Pfam" id="PF14133">
    <property type="entry name" value="DUF4300"/>
    <property type="match status" value="1"/>
</dbReference>
<keyword evidence="3" id="KW-1185">Reference proteome</keyword>
<evidence type="ECO:0000259" key="1">
    <source>
        <dbReference type="Pfam" id="PF14133"/>
    </source>
</evidence>
<dbReference type="Proteomes" id="UP000658225">
    <property type="component" value="Unassembled WGS sequence"/>
</dbReference>
<accession>A0A927MLN9</accession>
<proteinExistence type="predicted"/>
<feature type="domain" description="DUF4300" evidence="1">
    <location>
        <begin position="36"/>
        <end position="286"/>
    </location>
</feature>
<evidence type="ECO:0000313" key="3">
    <source>
        <dbReference type="Proteomes" id="UP000658225"/>
    </source>
</evidence>
<dbReference type="RefSeq" id="WP_192599903.1">
    <property type="nucleotide sequence ID" value="NZ_JADBEL010000023.1"/>
</dbReference>
<protein>
    <recommendedName>
        <fullName evidence="1">DUF4300 domain-containing protein</fullName>
    </recommendedName>
</protein>
<dbReference type="AlphaFoldDB" id="A0A927MLN9"/>
<name>A0A927MLN9_9BACL</name>
<comment type="caution">
    <text evidence="2">The sequence shown here is derived from an EMBL/GenBank/DDBJ whole genome shotgun (WGS) entry which is preliminary data.</text>
</comment>
<dbReference type="EMBL" id="JADBEL010000023">
    <property type="protein sequence ID" value="MBE1556243.1"/>
    <property type="molecule type" value="Genomic_DNA"/>
</dbReference>
<reference evidence="2" key="1">
    <citation type="submission" date="2020-10" db="EMBL/GenBank/DDBJ databases">
        <title>Genomic Encyclopedia of Type Strains, Phase IV (KMG-IV): sequencing the most valuable type-strain genomes for metagenomic binning, comparative biology and taxonomic classification.</title>
        <authorList>
            <person name="Goeker M."/>
        </authorList>
    </citation>
    <scope>NUCLEOTIDE SEQUENCE</scope>
    <source>
        <strain evidence="2">DSM 13886</strain>
    </source>
</reference>
<gene>
    <name evidence="2" type="ORF">H4683_003366</name>
</gene>
<organism evidence="2 3">
    <name type="scientific">Sporosarcina limicola</name>
    <dbReference type="NCBI Taxonomy" id="34101"/>
    <lineage>
        <taxon>Bacteria</taxon>
        <taxon>Bacillati</taxon>
        <taxon>Bacillota</taxon>
        <taxon>Bacilli</taxon>
        <taxon>Bacillales</taxon>
        <taxon>Caryophanaceae</taxon>
        <taxon>Sporosarcina</taxon>
    </lineage>
</organism>
<evidence type="ECO:0000313" key="2">
    <source>
        <dbReference type="EMBL" id="MBE1556243.1"/>
    </source>
</evidence>
<dbReference type="PROSITE" id="PS51257">
    <property type="entry name" value="PROKAR_LIPOPROTEIN"/>
    <property type="match status" value="1"/>
</dbReference>
<sequence length="302" mass="34402">MKSKKALLIICISCILLITGCGDKGEVIDKPIKQLTYSNLTDRASQNELTTALIDANIPKKYVDNFIANVVSFQKTVGKERLTKGGYETIDGLEPTYDEVSMIDSWKLLQPDVQDVNCRLTAFELLQDEIVVKKSYTGESFELFMDADSFENSPQCSINSSDWPDFSALFGSIPTENTKDIQKHLAVLQKSWKEREISFKDNDKISLVSVVFHAAEDKILFIGHCGVLIRKDDEFLFVEKVSFQMPYQVDKFKSKQELNDYLMHKYDVSYNQPSAKPFIIENDQLIEGYRSNPDNPADRTTE</sequence>